<feature type="transmembrane region" description="Helical" evidence="1">
    <location>
        <begin position="136"/>
        <end position="161"/>
    </location>
</feature>
<proteinExistence type="predicted"/>
<dbReference type="AlphaFoldDB" id="A0A804P9Y2"/>
<dbReference type="Proteomes" id="UP000007305">
    <property type="component" value="Chromosome 5"/>
</dbReference>
<evidence type="ECO:0000313" key="2">
    <source>
        <dbReference type="EnsemblPlants" id="Zm00001eb219410_P001"/>
    </source>
</evidence>
<dbReference type="EnsemblPlants" id="Zm00001eb219410_T001">
    <property type="protein sequence ID" value="Zm00001eb219410_P001"/>
    <property type="gene ID" value="Zm00001eb219410"/>
</dbReference>
<reference evidence="2" key="3">
    <citation type="submission" date="2021-05" db="UniProtKB">
        <authorList>
            <consortium name="EnsemblPlants"/>
        </authorList>
    </citation>
    <scope>IDENTIFICATION</scope>
    <source>
        <strain evidence="2">cv. B73</strain>
    </source>
</reference>
<sequence>MVHCGQQLLTRDAETDHELDQRLCIHSLACLYKFLSPICRKPSKLFLSRLFDHLLLFSTLLLSIPLCIPIKLLLTFSLFALPCRDLGSQRLFVSIPLVILAALSIFLLLIVNLVVGLFLLLFFFPLFLLPLFLHHLLFLFLLLFFLPLFLIFLLLFLFIFLHHLLFHFLFFFLFLHHLILFFHLVILFLILTTACCARSLERPQLAEPARDGGLDGGHVGIEVLPGEGERVGRAGGEGVEGLAQDALLGRELGDGCLKVLRRHHRRRRRPHGLGQKRRSRERVNLQFTASKAFVLLLSP</sequence>
<name>A0A804P9Y2_MAIZE</name>
<evidence type="ECO:0000256" key="1">
    <source>
        <dbReference type="SAM" id="Phobius"/>
    </source>
</evidence>
<keyword evidence="1" id="KW-0472">Membrane</keyword>
<keyword evidence="1" id="KW-0812">Transmembrane</keyword>
<keyword evidence="1" id="KW-1133">Transmembrane helix</keyword>
<feature type="transmembrane region" description="Helical" evidence="1">
    <location>
        <begin position="54"/>
        <end position="79"/>
    </location>
</feature>
<evidence type="ECO:0000313" key="3">
    <source>
        <dbReference type="Proteomes" id="UP000007305"/>
    </source>
</evidence>
<feature type="transmembrane region" description="Helical" evidence="1">
    <location>
        <begin position="168"/>
        <end position="191"/>
    </location>
</feature>
<organism evidence="2 3">
    <name type="scientific">Zea mays</name>
    <name type="common">Maize</name>
    <dbReference type="NCBI Taxonomy" id="4577"/>
    <lineage>
        <taxon>Eukaryota</taxon>
        <taxon>Viridiplantae</taxon>
        <taxon>Streptophyta</taxon>
        <taxon>Embryophyta</taxon>
        <taxon>Tracheophyta</taxon>
        <taxon>Spermatophyta</taxon>
        <taxon>Magnoliopsida</taxon>
        <taxon>Liliopsida</taxon>
        <taxon>Poales</taxon>
        <taxon>Poaceae</taxon>
        <taxon>PACMAD clade</taxon>
        <taxon>Panicoideae</taxon>
        <taxon>Andropogonodae</taxon>
        <taxon>Andropogoneae</taxon>
        <taxon>Tripsacinae</taxon>
        <taxon>Zea</taxon>
    </lineage>
</organism>
<reference evidence="3" key="1">
    <citation type="journal article" date="2009" name="Science">
        <title>The B73 maize genome: complexity, diversity, and dynamics.</title>
        <authorList>
            <person name="Schnable P.S."/>
            <person name="Ware D."/>
            <person name="Fulton R.S."/>
            <person name="Stein J.C."/>
            <person name="Wei F."/>
            <person name="Pasternak S."/>
            <person name="Liang C."/>
            <person name="Zhang J."/>
            <person name="Fulton L."/>
            <person name="Graves T.A."/>
            <person name="Minx P."/>
            <person name="Reily A.D."/>
            <person name="Courtney L."/>
            <person name="Kruchowski S.S."/>
            <person name="Tomlinson C."/>
            <person name="Strong C."/>
            <person name="Delehaunty K."/>
            <person name="Fronick C."/>
            <person name="Courtney B."/>
            <person name="Rock S.M."/>
            <person name="Belter E."/>
            <person name="Du F."/>
            <person name="Kim K."/>
            <person name="Abbott R.M."/>
            <person name="Cotton M."/>
            <person name="Levy A."/>
            <person name="Marchetto P."/>
            <person name="Ochoa K."/>
            <person name="Jackson S.M."/>
            <person name="Gillam B."/>
            <person name="Chen W."/>
            <person name="Yan L."/>
            <person name="Higginbotham J."/>
            <person name="Cardenas M."/>
            <person name="Waligorski J."/>
            <person name="Applebaum E."/>
            <person name="Phelps L."/>
            <person name="Falcone J."/>
            <person name="Kanchi K."/>
            <person name="Thane T."/>
            <person name="Scimone A."/>
            <person name="Thane N."/>
            <person name="Henke J."/>
            <person name="Wang T."/>
            <person name="Ruppert J."/>
            <person name="Shah N."/>
            <person name="Rotter K."/>
            <person name="Hodges J."/>
            <person name="Ingenthron E."/>
            <person name="Cordes M."/>
            <person name="Kohlberg S."/>
            <person name="Sgro J."/>
            <person name="Delgado B."/>
            <person name="Mead K."/>
            <person name="Chinwalla A."/>
            <person name="Leonard S."/>
            <person name="Crouse K."/>
            <person name="Collura K."/>
            <person name="Kudrna D."/>
            <person name="Currie J."/>
            <person name="He R."/>
            <person name="Angelova A."/>
            <person name="Rajasekar S."/>
            <person name="Mueller T."/>
            <person name="Lomeli R."/>
            <person name="Scara G."/>
            <person name="Ko A."/>
            <person name="Delaney K."/>
            <person name="Wissotski M."/>
            <person name="Lopez G."/>
            <person name="Campos D."/>
            <person name="Braidotti M."/>
            <person name="Ashley E."/>
            <person name="Golser W."/>
            <person name="Kim H."/>
            <person name="Lee S."/>
            <person name="Lin J."/>
            <person name="Dujmic Z."/>
            <person name="Kim W."/>
            <person name="Talag J."/>
            <person name="Zuccolo A."/>
            <person name="Fan C."/>
            <person name="Sebastian A."/>
            <person name="Kramer M."/>
            <person name="Spiegel L."/>
            <person name="Nascimento L."/>
            <person name="Zutavern T."/>
            <person name="Miller B."/>
            <person name="Ambroise C."/>
            <person name="Muller S."/>
            <person name="Spooner W."/>
            <person name="Narechania A."/>
            <person name="Ren L."/>
            <person name="Wei S."/>
            <person name="Kumari S."/>
            <person name="Faga B."/>
            <person name="Levy M.J."/>
            <person name="McMahan L."/>
            <person name="Van Buren P."/>
            <person name="Vaughn M.W."/>
            <person name="Ying K."/>
            <person name="Yeh C.-T."/>
            <person name="Emrich S.J."/>
            <person name="Jia Y."/>
            <person name="Kalyanaraman A."/>
            <person name="Hsia A.-P."/>
            <person name="Barbazuk W.B."/>
            <person name="Baucom R.S."/>
            <person name="Brutnell T.P."/>
            <person name="Carpita N.C."/>
            <person name="Chaparro C."/>
            <person name="Chia J.-M."/>
            <person name="Deragon J.-M."/>
            <person name="Estill J.C."/>
            <person name="Fu Y."/>
            <person name="Jeddeloh J.A."/>
            <person name="Han Y."/>
            <person name="Lee H."/>
            <person name="Li P."/>
            <person name="Lisch D.R."/>
            <person name="Liu S."/>
            <person name="Liu Z."/>
            <person name="Nagel D.H."/>
            <person name="McCann M.C."/>
            <person name="SanMiguel P."/>
            <person name="Myers A.M."/>
            <person name="Nettleton D."/>
            <person name="Nguyen J."/>
            <person name="Penning B.W."/>
            <person name="Ponnala L."/>
            <person name="Schneider K.L."/>
            <person name="Schwartz D.C."/>
            <person name="Sharma A."/>
            <person name="Soderlund C."/>
            <person name="Springer N.M."/>
            <person name="Sun Q."/>
            <person name="Wang H."/>
            <person name="Waterman M."/>
            <person name="Westerman R."/>
            <person name="Wolfgruber T.K."/>
            <person name="Yang L."/>
            <person name="Yu Y."/>
            <person name="Zhang L."/>
            <person name="Zhou S."/>
            <person name="Zhu Q."/>
            <person name="Bennetzen J.L."/>
            <person name="Dawe R.K."/>
            <person name="Jiang J."/>
            <person name="Jiang N."/>
            <person name="Presting G.G."/>
            <person name="Wessler S.R."/>
            <person name="Aluru S."/>
            <person name="Martienssen R.A."/>
            <person name="Clifton S.W."/>
            <person name="McCombie W.R."/>
            <person name="Wing R.A."/>
            <person name="Wilson R.K."/>
        </authorList>
    </citation>
    <scope>NUCLEOTIDE SEQUENCE [LARGE SCALE GENOMIC DNA]</scope>
    <source>
        <strain evidence="3">cv. B73</strain>
    </source>
</reference>
<protein>
    <submittedName>
        <fullName evidence="2">Uncharacterized protein</fullName>
    </submittedName>
</protein>
<accession>A0A804P9Y2</accession>
<feature type="transmembrane region" description="Helical" evidence="1">
    <location>
        <begin position="91"/>
        <end position="124"/>
    </location>
</feature>
<dbReference type="InParanoid" id="A0A804P9Y2"/>
<reference evidence="2" key="2">
    <citation type="submission" date="2019-07" db="EMBL/GenBank/DDBJ databases">
        <authorList>
            <person name="Seetharam A."/>
            <person name="Woodhouse M."/>
            <person name="Cannon E."/>
        </authorList>
    </citation>
    <scope>NUCLEOTIDE SEQUENCE [LARGE SCALE GENOMIC DNA]</scope>
    <source>
        <strain evidence="2">cv. B73</strain>
    </source>
</reference>
<keyword evidence="3" id="KW-1185">Reference proteome</keyword>
<dbReference type="Gramene" id="Zm00001eb219410_T001">
    <property type="protein sequence ID" value="Zm00001eb219410_P001"/>
    <property type="gene ID" value="Zm00001eb219410"/>
</dbReference>